<dbReference type="GO" id="GO:0006270">
    <property type="term" value="P:DNA replication initiation"/>
    <property type="evidence" value="ECO:0007669"/>
    <property type="project" value="TreeGrafter"/>
</dbReference>
<evidence type="ECO:0000313" key="10">
    <source>
        <dbReference type="Proteomes" id="UP001374584"/>
    </source>
</evidence>
<sequence>MLSHRLSRWKFLLRSNISIAIVTLVSPEYLGLQVPHTGHVTRVADAKEDALEKLYEKRMQKNALKKEKEETGLQVDRVDALPIKTLDGKIHYRTATKTVSENDLSEEGTAEDDNADEAEVKEDLTAEEAFESKKSKLAELGNALLTDPDSRIRLPTEKELEMKVSKTVRKMRYYESTLLSAYKAYLQRLVALEKKPLFQHVAVRCICSLLDANPHFNFRESLLDATVRNISSTDEAIRKLCCSAIKSLFTNEGKHGGEVTVEAVRLIADYVKAYNCQLHPTTHPFDSVMFCLKSILHQFSVFLSLSFNEDLLKSGKTEEDQKLKDKKRKHFKASNQLVENDRKKSRQELISKTREEVEADYKAASFAQDVMERKQMQTETLSAVFETYFRILKHTMQSIGARPEAIAEALSAAVEPLPLLAPCLTGLAKFSHLIDLDFMGDLMNHLKVLASGSSNSGNTSVKCSKCLTVSERLQCCIVAFKVMRTNLHALNVDLQDFFMHLYNLVLEYRPGRDQGEVLAEALKIMCDDKQHDMQKTAAFIKRLATFSLYVGSADSMAALVTVKHLLQKNVKCRNLLENDIGGGSVSGTIPKYLPYSTDPNLSGALTSVLWELNLLSSHYHPAISTLALGISSMSTAHNQRKLITHFMVHHDIKENERLRKELDRTALSLQLYEQYKKQKKRSKARR</sequence>
<dbReference type="Pfam" id="PF03914">
    <property type="entry name" value="CBF"/>
    <property type="match status" value="1"/>
</dbReference>
<evidence type="ECO:0000313" key="9">
    <source>
        <dbReference type="EMBL" id="KAK7341794.1"/>
    </source>
</evidence>
<keyword evidence="3" id="KW-0175">Coiled coil</keyword>
<evidence type="ECO:0000256" key="2">
    <source>
        <dbReference type="ARBA" id="ARBA00007797"/>
    </source>
</evidence>
<dbReference type="InterPro" id="IPR016024">
    <property type="entry name" value="ARM-type_fold"/>
</dbReference>
<dbReference type="PANTHER" id="PTHR14428">
    <property type="entry name" value="NUCLEOLAR COMPLEX PROTEIN 3"/>
    <property type="match status" value="1"/>
</dbReference>
<evidence type="ECO:0000256" key="1">
    <source>
        <dbReference type="ARBA" id="ARBA00004604"/>
    </source>
</evidence>
<evidence type="ECO:0000256" key="6">
    <source>
        <dbReference type="SAM" id="SignalP"/>
    </source>
</evidence>
<dbReference type="SUPFAM" id="SSF48371">
    <property type="entry name" value="ARM repeat"/>
    <property type="match status" value="1"/>
</dbReference>
<keyword evidence="4" id="KW-0539">Nucleus</keyword>
<dbReference type="InterPro" id="IPR005612">
    <property type="entry name" value="CCAAT-binding_factor"/>
</dbReference>
<dbReference type="InterPro" id="IPR016903">
    <property type="entry name" value="Nucleolar_cplx-assoc_3"/>
</dbReference>
<feature type="domain" description="Nucleolar complex-associated protein 3 N-terminal" evidence="8">
    <location>
        <begin position="148"/>
        <end position="185"/>
    </location>
</feature>
<evidence type="ECO:0000259" key="8">
    <source>
        <dbReference type="Pfam" id="PF07540"/>
    </source>
</evidence>
<name>A0AAN9QN44_PHACN</name>
<dbReference type="Proteomes" id="UP001374584">
    <property type="component" value="Unassembled WGS sequence"/>
</dbReference>
<dbReference type="GO" id="GO:0003682">
    <property type="term" value="F:chromatin binding"/>
    <property type="evidence" value="ECO:0007669"/>
    <property type="project" value="TreeGrafter"/>
</dbReference>
<organism evidence="9 10">
    <name type="scientific">Phaseolus coccineus</name>
    <name type="common">Scarlet runner bean</name>
    <name type="synonym">Phaseolus multiflorus</name>
    <dbReference type="NCBI Taxonomy" id="3886"/>
    <lineage>
        <taxon>Eukaryota</taxon>
        <taxon>Viridiplantae</taxon>
        <taxon>Streptophyta</taxon>
        <taxon>Embryophyta</taxon>
        <taxon>Tracheophyta</taxon>
        <taxon>Spermatophyta</taxon>
        <taxon>Magnoliopsida</taxon>
        <taxon>eudicotyledons</taxon>
        <taxon>Gunneridae</taxon>
        <taxon>Pentapetalae</taxon>
        <taxon>rosids</taxon>
        <taxon>fabids</taxon>
        <taxon>Fabales</taxon>
        <taxon>Fabaceae</taxon>
        <taxon>Papilionoideae</taxon>
        <taxon>50 kb inversion clade</taxon>
        <taxon>NPAAA clade</taxon>
        <taxon>indigoferoid/millettioid clade</taxon>
        <taxon>Phaseoleae</taxon>
        <taxon>Phaseolus</taxon>
    </lineage>
</organism>
<comment type="similarity">
    <text evidence="2">Belongs to the CBF/MAK21 family.</text>
</comment>
<keyword evidence="6" id="KW-0732">Signal</keyword>
<keyword evidence="10" id="KW-1185">Reference proteome</keyword>
<gene>
    <name evidence="9" type="ORF">VNO80_24733</name>
</gene>
<feature type="compositionally biased region" description="Acidic residues" evidence="5">
    <location>
        <begin position="103"/>
        <end position="118"/>
    </location>
</feature>
<protein>
    <recommendedName>
        <fullName evidence="11">Nucleolar complex protein 3 homolog</fullName>
    </recommendedName>
</protein>
<dbReference type="GO" id="GO:0005730">
    <property type="term" value="C:nucleolus"/>
    <property type="evidence" value="ECO:0007669"/>
    <property type="project" value="UniProtKB-SubCell"/>
</dbReference>
<evidence type="ECO:0008006" key="11">
    <source>
        <dbReference type="Google" id="ProtNLM"/>
    </source>
</evidence>
<dbReference type="InterPro" id="IPR011501">
    <property type="entry name" value="Noc3_N"/>
</dbReference>
<dbReference type="Pfam" id="PF07540">
    <property type="entry name" value="NOC3p"/>
    <property type="match status" value="1"/>
</dbReference>
<dbReference type="EMBL" id="JAYMYR010000009">
    <property type="protein sequence ID" value="KAK7341794.1"/>
    <property type="molecule type" value="Genomic_DNA"/>
</dbReference>
<evidence type="ECO:0000256" key="4">
    <source>
        <dbReference type="ARBA" id="ARBA00023242"/>
    </source>
</evidence>
<feature type="region of interest" description="Disordered" evidence="5">
    <location>
        <begin position="97"/>
        <end position="118"/>
    </location>
</feature>
<dbReference type="AlphaFoldDB" id="A0AAN9QN44"/>
<comment type="subcellular location">
    <subcellularLocation>
        <location evidence="1">Nucleus</location>
        <location evidence="1">Nucleolus</location>
    </subcellularLocation>
</comment>
<reference evidence="9 10" key="1">
    <citation type="submission" date="2024-01" db="EMBL/GenBank/DDBJ databases">
        <title>The genomes of 5 underutilized Papilionoideae crops provide insights into root nodulation and disease resistanc.</title>
        <authorList>
            <person name="Jiang F."/>
        </authorList>
    </citation>
    <scope>NUCLEOTIDE SEQUENCE [LARGE SCALE GENOMIC DNA]</scope>
    <source>
        <strain evidence="9">JINMINGXINNONG_FW02</strain>
        <tissue evidence="9">Leaves</tissue>
    </source>
</reference>
<evidence type="ECO:0000256" key="3">
    <source>
        <dbReference type="ARBA" id="ARBA00023054"/>
    </source>
</evidence>
<feature type="domain" description="CCAAT-binding factor" evidence="7">
    <location>
        <begin position="473"/>
        <end position="627"/>
    </location>
</feature>
<accession>A0AAN9QN44</accession>
<comment type="caution">
    <text evidence="9">The sequence shown here is derived from an EMBL/GenBank/DDBJ whole genome shotgun (WGS) entry which is preliminary data.</text>
</comment>
<feature type="signal peptide" evidence="6">
    <location>
        <begin position="1"/>
        <end position="27"/>
    </location>
</feature>
<evidence type="ECO:0000259" key="7">
    <source>
        <dbReference type="Pfam" id="PF03914"/>
    </source>
</evidence>
<evidence type="ECO:0000256" key="5">
    <source>
        <dbReference type="SAM" id="MobiDB-lite"/>
    </source>
</evidence>
<proteinExistence type="inferred from homology"/>
<dbReference type="PANTHER" id="PTHR14428:SF5">
    <property type="entry name" value="NUCLEOLAR COMPLEX PROTEIN 3 HOMOLOG"/>
    <property type="match status" value="1"/>
</dbReference>
<feature type="chain" id="PRO_5042898281" description="Nucleolar complex protein 3 homolog" evidence="6">
    <location>
        <begin position="28"/>
        <end position="686"/>
    </location>
</feature>